<keyword evidence="4" id="KW-0862">Zinc</keyword>
<evidence type="ECO:0000313" key="8">
    <source>
        <dbReference type="Proteomes" id="UP001434883"/>
    </source>
</evidence>
<feature type="domain" description="Matrin-type" evidence="6">
    <location>
        <begin position="72"/>
        <end position="103"/>
    </location>
</feature>
<evidence type="ECO:0000256" key="2">
    <source>
        <dbReference type="ARBA" id="ARBA00022723"/>
    </source>
</evidence>
<name>A0ABV0R9G3_9TELE</name>
<comment type="caution">
    <text evidence="7">The sequence shown here is derived from an EMBL/GenBank/DDBJ whole genome shotgun (WGS) entry which is preliminary data.</text>
</comment>
<dbReference type="PROSITE" id="PS50171">
    <property type="entry name" value="ZF_MATRIN"/>
    <property type="match status" value="1"/>
</dbReference>
<organism evidence="7 8">
    <name type="scientific">Xenoophorus captivus</name>
    <dbReference type="NCBI Taxonomy" id="1517983"/>
    <lineage>
        <taxon>Eukaryota</taxon>
        <taxon>Metazoa</taxon>
        <taxon>Chordata</taxon>
        <taxon>Craniata</taxon>
        <taxon>Vertebrata</taxon>
        <taxon>Euteleostomi</taxon>
        <taxon>Actinopterygii</taxon>
        <taxon>Neopterygii</taxon>
        <taxon>Teleostei</taxon>
        <taxon>Neoteleostei</taxon>
        <taxon>Acanthomorphata</taxon>
        <taxon>Ovalentaria</taxon>
        <taxon>Atherinomorphae</taxon>
        <taxon>Cyprinodontiformes</taxon>
        <taxon>Goodeidae</taxon>
        <taxon>Xenoophorus</taxon>
    </lineage>
</organism>
<keyword evidence="8" id="KW-1185">Reference proteome</keyword>
<keyword evidence="3" id="KW-0863">Zinc-finger</keyword>
<keyword evidence="2" id="KW-0479">Metal-binding</keyword>
<gene>
    <name evidence="7" type="ORF">XENOCAPTIV_011245</name>
</gene>
<dbReference type="SMART" id="SM00451">
    <property type="entry name" value="ZnF_U1"/>
    <property type="match status" value="1"/>
</dbReference>
<evidence type="ECO:0000256" key="4">
    <source>
        <dbReference type="ARBA" id="ARBA00022833"/>
    </source>
</evidence>
<reference evidence="7 8" key="1">
    <citation type="submission" date="2021-06" db="EMBL/GenBank/DDBJ databases">
        <authorList>
            <person name="Palmer J.M."/>
        </authorList>
    </citation>
    <scope>NUCLEOTIDE SEQUENCE [LARGE SCALE GENOMIC DNA]</scope>
    <source>
        <strain evidence="7 8">XC_2019</strain>
        <tissue evidence="7">Muscle</tissue>
    </source>
</reference>
<evidence type="ECO:0000256" key="5">
    <source>
        <dbReference type="ARBA" id="ARBA00023242"/>
    </source>
</evidence>
<keyword evidence="5" id="KW-0539">Nucleus</keyword>
<dbReference type="EMBL" id="JAHRIN010036022">
    <property type="protein sequence ID" value="MEQ2204308.1"/>
    <property type="molecule type" value="Genomic_DNA"/>
</dbReference>
<proteinExistence type="predicted"/>
<dbReference type="PANTHER" id="PTHR15491:SF9">
    <property type="entry name" value="CIP1-INTERACTING ZINC FINGER PROTEIN"/>
    <property type="match status" value="1"/>
</dbReference>
<comment type="subcellular location">
    <subcellularLocation>
        <location evidence="1">Nucleus</location>
    </subcellularLocation>
</comment>
<evidence type="ECO:0000256" key="3">
    <source>
        <dbReference type="ARBA" id="ARBA00022771"/>
    </source>
</evidence>
<dbReference type="InterPro" id="IPR003604">
    <property type="entry name" value="Matrin/U1-like-C_Znf_C2H2"/>
</dbReference>
<evidence type="ECO:0000259" key="6">
    <source>
        <dbReference type="PROSITE" id="PS50171"/>
    </source>
</evidence>
<dbReference type="PANTHER" id="PTHR15491">
    <property type="match status" value="1"/>
</dbReference>
<dbReference type="InterPro" id="IPR000690">
    <property type="entry name" value="Matrin/U1-C_Znf_C2H2"/>
</dbReference>
<protein>
    <recommendedName>
        <fullName evidence="6">Matrin-type domain-containing protein</fullName>
    </recommendedName>
</protein>
<dbReference type="InterPro" id="IPR026811">
    <property type="entry name" value="CIZ1"/>
</dbReference>
<accession>A0ABV0R9G3</accession>
<sequence>MLCDLFFYLVEPETSPVPSGAVGGLPVVLQTEKIKSSEDNTDTTGENVKKLLPPYDPSKAVGMEYLFPKTGFFCKVCSRFFTGAKVAEICHCKTLKHYENLQKFLQNPESSSMAVKPDSS</sequence>
<evidence type="ECO:0000256" key="1">
    <source>
        <dbReference type="ARBA" id="ARBA00004123"/>
    </source>
</evidence>
<evidence type="ECO:0000313" key="7">
    <source>
        <dbReference type="EMBL" id="MEQ2204308.1"/>
    </source>
</evidence>
<dbReference type="Proteomes" id="UP001434883">
    <property type="component" value="Unassembled WGS sequence"/>
</dbReference>